<sequence length="90" mass="10183">MEYRKTKRPVAFTRSTRDGLQFKLPSNAMLASPWHQIGRSQGLSILGRPVDWHGLGASQLGWLEQIHWVLAYFFGWVLGKKSSSGLALKE</sequence>
<dbReference type="Proteomes" id="UP000290289">
    <property type="component" value="Chromosome 17"/>
</dbReference>
<name>A0A498H7K0_MALDO</name>
<gene>
    <name evidence="1" type="ORF">DVH24_027456</name>
</gene>
<evidence type="ECO:0000313" key="2">
    <source>
        <dbReference type="Proteomes" id="UP000290289"/>
    </source>
</evidence>
<comment type="caution">
    <text evidence="1">The sequence shown here is derived from an EMBL/GenBank/DDBJ whole genome shotgun (WGS) entry which is preliminary data.</text>
</comment>
<reference evidence="1 2" key="1">
    <citation type="submission" date="2018-10" db="EMBL/GenBank/DDBJ databases">
        <title>A high-quality apple genome assembly.</title>
        <authorList>
            <person name="Hu J."/>
        </authorList>
    </citation>
    <scope>NUCLEOTIDE SEQUENCE [LARGE SCALE GENOMIC DNA]</scope>
    <source>
        <strain evidence="2">cv. HFTH1</strain>
        <tissue evidence="1">Young leaf</tissue>
    </source>
</reference>
<keyword evidence="2" id="KW-1185">Reference proteome</keyword>
<accession>A0A498H7K0</accession>
<proteinExistence type="predicted"/>
<dbReference type="EMBL" id="RDQH01000343">
    <property type="protein sequence ID" value="RXH67336.1"/>
    <property type="molecule type" value="Genomic_DNA"/>
</dbReference>
<evidence type="ECO:0000313" key="1">
    <source>
        <dbReference type="EMBL" id="RXH67336.1"/>
    </source>
</evidence>
<organism evidence="1 2">
    <name type="scientific">Malus domestica</name>
    <name type="common">Apple</name>
    <name type="synonym">Pyrus malus</name>
    <dbReference type="NCBI Taxonomy" id="3750"/>
    <lineage>
        <taxon>Eukaryota</taxon>
        <taxon>Viridiplantae</taxon>
        <taxon>Streptophyta</taxon>
        <taxon>Embryophyta</taxon>
        <taxon>Tracheophyta</taxon>
        <taxon>Spermatophyta</taxon>
        <taxon>Magnoliopsida</taxon>
        <taxon>eudicotyledons</taxon>
        <taxon>Gunneridae</taxon>
        <taxon>Pentapetalae</taxon>
        <taxon>rosids</taxon>
        <taxon>fabids</taxon>
        <taxon>Rosales</taxon>
        <taxon>Rosaceae</taxon>
        <taxon>Amygdaloideae</taxon>
        <taxon>Maleae</taxon>
        <taxon>Malus</taxon>
    </lineage>
</organism>
<protein>
    <submittedName>
        <fullName evidence="1">Uncharacterized protein</fullName>
    </submittedName>
</protein>
<dbReference type="AlphaFoldDB" id="A0A498H7K0"/>